<evidence type="ECO:0000313" key="3">
    <source>
        <dbReference type="Proteomes" id="UP000564836"/>
    </source>
</evidence>
<evidence type="ECO:0000313" key="1">
    <source>
        <dbReference type="EMBL" id="NYY96270.1"/>
    </source>
</evidence>
<keyword evidence="2" id="KW-0614">Plasmid</keyword>
<name>A0A7Z0QN05_9BRAD</name>
<accession>A0A7Z0QN05</accession>
<evidence type="ECO:0000313" key="2">
    <source>
        <dbReference type="EMBL" id="UGX89442.1"/>
    </source>
</evidence>
<reference evidence="2 3" key="1">
    <citation type="journal article" date="2017" name="Syst. Appl. Microbiol.">
        <title>Soybeans inoculated with root zone soils of Canadian native legumes harbour diverse and novel Bradyrhizobium spp. that possess agricultural potential.</title>
        <authorList>
            <person name="Bromfield E.S.P."/>
            <person name="Cloutier S."/>
            <person name="Tambong J.T."/>
            <person name="Tran Thi T.V."/>
        </authorList>
    </citation>
    <scope>NUCLEOTIDE SEQUENCE [LARGE SCALE GENOMIC DNA]</scope>
    <source>
        <strain evidence="2 3">323S2</strain>
    </source>
</reference>
<organism evidence="1">
    <name type="scientific">Bradyrhizobium barranii subsp. barranii</name>
    <dbReference type="NCBI Taxonomy" id="2823807"/>
    <lineage>
        <taxon>Bacteria</taxon>
        <taxon>Pseudomonadati</taxon>
        <taxon>Pseudomonadota</taxon>
        <taxon>Alphaproteobacteria</taxon>
        <taxon>Hyphomicrobiales</taxon>
        <taxon>Nitrobacteraceae</taxon>
        <taxon>Bradyrhizobium</taxon>
        <taxon>Bradyrhizobium barranii</taxon>
    </lineage>
</organism>
<dbReference type="EMBL" id="CP088277">
    <property type="protein sequence ID" value="UGX89442.1"/>
    <property type="molecule type" value="Genomic_DNA"/>
</dbReference>
<sequence length="184" mass="21110">MIERDGKRLAVAPSSLHLPRIEEEEYRSLSDLVFFDYAKVPDGHRSAHLDITNVHWSDANEVVADYSFVIGYPTESHRIELDLQDETQLSEFTMRWIRQDLQRSDSAPMDTENRLIFVKHEQSTRLSINPDGLSGSPVFSIVHDQLKDRHLRFEGIVTNARDDRFAVLPSAHIRPMLDGIVDGN</sequence>
<geneLocation type="plasmid" evidence="2 3">
    <name>pBb323S2d</name>
</geneLocation>
<reference evidence="1" key="2">
    <citation type="submission" date="2020-06" db="EMBL/GenBank/DDBJ databases">
        <title>Whole Genome Sequence of Bradyrhizobium sp. Strain 323S2.</title>
        <authorList>
            <person name="Bromfield E.S.P."/>
        </authorList>
    </citation>
    <scope>NUCLEOTIDE SEQUENCE [LARGE SCALE GENOMIC DNA]</scope>
    <source>
        <strain evidence="1">323S2</strain>
    </source>
</reference>
<gene>
    <name evidence="2" type="ORF">G6321_00000550</name>
    <name evidence="1" type="ORF">G6321_50085</name>
</gene>
<dbReference type="AlphaFoldDB" id="A0A7Z0QN05"/>
<dbReference type="EMBL" id="JACBFH010000002">
    <property type="protein sequence ID" value="NYY96270.1"/>
    <property type="molecule type" value="Genomic_DNA"/>
</dbReference>
<proteinExistence type="predicted"/>
<dbReference type="Proteomes" id="UP000564836">
    <property type="component" value="Plasmid pBb323S2d"/>
</dbReference>
<reference evidence="2 3" key="3">
    <citation type="journal article" date="2022" name="Int. J. Syst. Evol. Microbiol.">
        <title>Strains of Bradyrhizobium barranii sp. nov. associated with legumes native to Canada are symbionts of soybeans and belong to different subspecies (subsp. barranii subsp. nov. and subsp. apii subsp. nov.) and symbiovars (sv. glycinearum and sv. septentrionale).</title>
        <authorList>
            <person name="Bromfield E.S.P."/>
            <person name="Cloutier S."/>
            <person name="Wasai-Hara S."/>
            <person name="Minamisawa K."/>
        </authorList>
    </citation>
    <scope>NUCLEOTIDE SEQUENCE [LARGE SCALE GENOMIC DNA]</scope>
    <source>
        <strain evidence="3">323S2</strain>
        <plasmid evidence="2 3">pBb323S2d</plasmid>
    </source>
</reference>
<dbReference type="RefSeq" id="WP_038945659.1">
    <property type="nucleotide sequence ID" value="NZ_CP049701.1"/>
</dbReference>
<protein>
    <submittedName>
        <fullName evidence="1">Uncharacterized protein</fullName>
    </submittedName>
</protein>